<protein>
    <submittedName>
        <fullName evidence="2">Uncharacterized protein</fullName>
    </submittedName>
</protein>
<organism evidence="2 3">
    <name type="scientific">Rhodopseudomonas rhenobacensis</name>
    <dbReference type="NCBI Taxonomy" id="87461"/>
    <lineage>
        <taxon>Bacteria</taxon>
        <taxon>Pseudomonadati</taxon>
        <taxon>Pseudomonadota</taxon>
        <taxon>Alphaproteobacteria</taxon>
        <taxon>Hyphomicrobiales</taxon>
        <taxon>Nitrobacteraceae</taxon>
        <taxon>Rhodopseudomonas</taxon>
    </lineage>
</organism>
<comment type="caution">
    <text evidence="2">The sequence shown here is derived from an EMBL/GenBank/DDBJ whole genome shotgun (WGS) entry which is preliminary data.</text>
</comment>
<evidence type="ECO:0000313" key="2">
    <source>
        <dbReference type="EMBL" id="MBB5046867.1"/>
    </source>
</evidence>
<evidence type="ECO:0000313" key="3">
    <source>
        <dbReference type="Proteomes" id="UP000542353"/>
    </source>
</evidence>
<dbReference type="Proteomes" id="UP000542353">
    <property type="component" value="Unassembled WGS sequence"/>
</dbReference>
<feature type="region of interest" description="Disordered" evidence="1">
    <location>
        <begin position="303"/>
        <end position="345"/>
    </location>
</feature>
<sequence length="345" mass="38125">MQQMEIDFDALCEPQRRPPVPAARSMEKWTVDDIDRLHALTQRIPAPTIEQAAAELGRSVHALQRKFSEVGFRPVRGDPDKKWRRCCRARECLCRSTSATGSARVARTPTSWRGAMTTRSTAGWRFLTPPTRPKPVAVAGSAPPAPASLALPVEPPPVRLTDRDRKRLHAVGREVGLGHDAIKALAVEAYAIGSLNELTEEMVHYLVDRMQRMRPQPVVAPARRLRLPAMLSPQPPTHVTARQQPDGSAVIVDPPERACEVVRPAPPPPEEPARHRGVSESIDQIRKRALGAAAERQVVVAPVLTPRPAEPPPAPTRAPVVDDDGWLYRPDGSRIRRPPFLPPRQ</sequence>
<keyword evidence="3" id="KW-1185">Reference proteome</keyword>
<dbReference type="RefSeq" id="WP_184256178.1">
    <property type="nucleotide sequence ID" value="NZ_JACHIH010000007.1"/>
</dbReference>
<proteinExistence type="predicted"/>
<feature type="region of interest" description="Disordered" evidence="1">
    <location>
        <begin position="134"/>
        <end position="160"/>
    </location>
</feature>
<reference evidence="2 3" key="1">
    <citation type="submission" date="2020-08" db="EMBL/GenBank/DDBJ databases">
        <title>Genomic Encyclopedia of Type Strains, Phase IV (KMG-IV): sequencing the most valuable type-strain genomes for metagenomic binning, comparative biology and taxonomic classification.</title>
        <authorList>
            <person name="Goeker M."/>
        </authorList>
    </citation>
    <scope>NUCLEOTIDE SEQUENCE [LARGE SCALE GENOMIC DNA]</scope>
    <source>
        <strain evidence="2 3">DSM 12706</strain>
    </source>
</reference>
<accession>A0A7W7Z2N0</accession>
<dbReference type="AlphaFoldDB" id="A0A7W7Z2N0"/>
<name>A0A7W7Z2N0_9BRAD</name>
<feature type="compositionally biased region" description="Low complexity" evidence="1">
    <location>
        <begin position="134"/>
        <end position="152"/>
    </location>
</feature>
<gene>
    <name evidence="2" type="ORF">HNR60_001616</name>
</gene>
<dbReference type="EMBL" id="JACHIH010000007">
    <property type="protein sequence ID" value="MBB5046867.1"/>
    <property type="molecule type" value="Genomic_DNA"/>
</dbReference>
<feature type="region of interest" description="Disordered" evidence="1">
    <location>
        <begin position="230"/>
        <end position="249"/>
    </location>
</feature>
<evidence type="ECO:0000256" key="1">
    <source>
        <dbReference type="SAM" id="MobiDB-lite"/>
    </source>
</evidence>